<evidence type="ECO:0000313" key="2">
    <source>
        <dbReference type="Proteomes" id="UP000184330"/>
    </source>
</evidence>
<reference evidence="1 2" key="1">
    <citation type="submission" date="2016-03" db="EMBL/GenBank/DDBJ databases">
        <authorList>
            <person name="Ploux O."/>
        </authorList>
    </citation>
    <scope>NUCLEOTIDE SEQUENCE [LARGE SCALE GENOMIC DNA]</scope>
    <source>
        <strain evidence="1 2">UAMH 11012</strain>
    </source>
</reference>
<gene>
    <name evidence="1" type="ORF">PAC_06969</name>
</gene>
<dbReference type="EMBL" id="FJOG01000009">
    <property type="protein sequence ID" value="CZR57080.1"/>
    <property type="molecule type" value="Genomic_DNA"/>
</dbReference>
<dbReference type="OrthoDB" id="10472200at2759"/>
<protein>
    <submittedName>
        <fullName evidence="1">Uncharacterized protein</fullName>
    </submittedName>
</protein>
<dbReference type="AlphaFoldDB" id="A0A1L7WWD6"/>
<evidence type="ECO:0000313" key="1">
    <source>
        <dbReference type="EMBL" id="CZR57080.1"/>
    </source>
</evidence>
<keyword evidence="2" id="KW-1185">Reference proteome</keyword>
<proteinExistence type="predicted"/>
<accession>A0A1L7WWD6</accession>
<dbReference type="Proteomes" id="UP000184330">
    <property type="component" value="Unassembled WGS sequence"/>
</dbReference>
<sequence>MMKGDMIEEEMMEDDEAALDLQDTMEEQFHVNSSPLKEFMPATSKFEEVIANAMMFKQNPEAETLTADEYENDEMLKSVNYVIDKIEQPLDDVKGSGSLAAKLSTKITNSDKVMKCSSTKHSTQALSSTAMEALESMMPQIKENRTLVPDVAPSFPVDPKPYVHLGILLRNIDEEYELDGDDNEILR</sequence>
<name>A0A1L7WWD6_9HELO</name>
<organism evidence="1 2">
    <name type="scientific">Phialocephala subalpina</name>
    <dbReference type="NCBI Taxonomy" id="576137"/>
    <lineage>
        <taxon>Eukaryota</taxon>
        <taxon>Fungi</taxon>
        <taxon>Dikarya</taxon>
        <taxon>Ascomycota</taxon>
        <taxon>Pezizomycotina</taxon>
        <taxon>Leotiomycetes</taxon>
        <taxon>Helotiales</taxon>
        <taxon>Mollisiaceae</taxon>
        <taxon>Phialocephala</taxon>
        <taxon>Phialocephala fortinii species complex</taxon>
    </lineage>
</organism>